<gene>
    <name evidence="1" type="ORF">FB45DRAFT_941062</name>
</gene>
<protein>
    <submittedName>
        <fullName evidence="1">Uncharacterized protein</fullName>
    </submittedName>
</protein>
<proteinExistence type="predicted"/>
<dbReference type="Proteomes" id="UP001221142">
    <property type="component" value="Unassembled WGS sequence"/>
</dbReference>
<keyword evidence="2" id="KW-1185">Reference proteome</keyword>
<comment type="caution">
    <text evidence="1">The sequence shown here is derived from an EMBL/GenBank/DDBJ whole genome shotgun (WGS) entry which is preliminary data.</text>
</comment>
<reference evidence="1" key="1">
    <citation type="submission" date="2023-03" db="EMBL/GenBank/DDBJ databases">
        <title>Massive genome expansion in bonnet fungi (Mycena s.s.) driven by repeated elements and novel gene families across ecological guilds.</title>
        <authorList>
            <consortium name="Lawrence Berkeley National Laboratory"/>
            <person name="Harder C.B."/>
            <person name="Miyauchi S."/>
            <person name="Viragh M."/>
            <person name="Kuo A."/>
            <person name="Thoen E."/>
            <person name="Andreopoulos B."/>
            <person name="Lu D."/>
            <person name="Skrede I."/>
            <person name="Drula E."/>
            <person name="Henrissat B."/>
            <person name="Morin E."/>
            <person name="Kohler A."/>
            <person name="Barry K."/>
            <person name="LaButti K."/>
            <person name="Morin E."/>
            <person name="Salamov A."/>
            <person name="Lipzen A."/>
            <person name="Mereny Z."/>
            <person name="Hegedus B."/>
            <person name="Baldrian P."/>
            <person name="Stursova M."/>
            <person name="Weitz H."/>
            <person name="Taylor A."/>
            <person name="Grigoriev I.V."/>
            <person name="Nagy L.G."/>
            <person name="Martin F."/>
            <person name="Kauserud H."/>
        </authorList>
    </citation>
    <scope>NUCLEOTIDE SEQUENCE</scope>
    <source>
        <strain evidence="1">9284</strain>
    </source>
</reference>
<evidence type="ECO:0000313" key="2">
    <source>
        <dbReference type="Proteomes" id="UP001221142"/>
    </source>
</evidence>
<dbReference type="SUPFAM" id="SSF52047">
    <property type="entry name" value="RNI-like"/>
    <property type="match status" value="1"/>
</dbReference>
<accession>A0AAD7FD36</accession>
<name>A0AAD7FD36_9AGAR</name>
<dbReference type="AlphaFoldDB" id="A0AAD7FD36"/>
<evidence type="ECO:0000313" key="1">
    <source>
        <dbReference type="EMBL" id="KAJ7611805.1"/>
    </source>
</evidence>
<dbReference type="EMBL" id="JARKIF010000032">
    <property type="protein sequence ID" value="KAJ7611805.1"/>
    <property type="molecule type" value="Genomic_DNA"/>
</dbReference>
<organism evidence="1 2">
    <name type="scientific">Roridomyces roridus</name>
    <dbReference type="NCBI Taxonomy" id="1738132"/>
    <lineage>
        <taxon>Eukaryota</taxon>
        <taxon>Fungi</taxon>
        <taxon>Dikarya</taxon>
        <taxon>Basidiomycota</taxon>
        <taxon>Agaricomycotina</taxon>
        <taxon>Agaricomycetes</taxon>
        <taxon>Agaricomycetidae</taxon>
        <taxon>Agaricales</taxon>
        <taxon>Marasmiineae</taxon>
        <taxon>Mycenaceae</taxon>
        <taxon>Roridomyces</taxon>
    </lineage>
</organism>
<sequence length="689" mass="77530">MPDNSLPDEIVSEILSPALKVPDEKFSDTSDVSPFTEYAESPSAYLLVCKSWLRVATPLLYSVVIIRSKAQAKALGRALSDNKELGQWVRHLRVEGGFGSPMLAILKAAPNITDLYLSLEIFASDNTVGLCNGLSLIQPQRLILKDAEWRRTRNKMVSQLVDALAAAIPKWQRLSVFRCGDIGSLNIVRGEIVAALAAAKKLQEITVNCLDDALHDAYPLFQDCPLQSIQVLEAVEPRTLKRVEWDAQPPSLKKFIHFKRTDDKELAPDSHVQSLPDPSLTFQFSSMPMSSEQPEVQDKIWSRILYFLLAIPPPPPVPGAEQRKKRSPRLPFLLVCKMFNRLGLAHYYTHVALDDHALHFSLVLSKNPSLGQHVRTIRGGGTLSAAYAYGSDDDSDDDAEDDSNVKFMSQLTALNEIYGCYSDISTKISLNLEDPLSWDAFVAATQSSGPTLTEISIPIMSHHRASPMVFSPLDRLRSLAWTCRADFSAYIPEQVPPKALSKLIQLRILTAHASFLQVLSLMELPSLRHVLAKDSKPELWAFLRVHGIKLSELDMRYVRVDTLKEPVLDVCPNLRSLTLCAHDTFTPNNMLTMEHLLSGSNVAVSLEKLKFKVELPSQKHEESAWSHVIDGLDSTRFPQLRQVQFTSCRWPKKERDIPKSYWVRWSEMLQKKGIHLADTEGREWRSRLK</sequence>